<keyword evidence="6" id="KW-1185">Reference proteome</keyword>
<evidence type="ECO:0000256" key="1">
    <source>
        <dbReference type="PROSITE-ProRule" id="PRU00285"/>
    </source>
</evidence>
<dbReference type="PANTHER" id="PTHR45640:SF26">
    <property type="entry name" value="RE23625P"/>
    <property type="match status" value="1"/>
</dbReference>
<dbReference type="AlphaFoldDB" id="A0A2G8S638"/>
<protein>
    <recommendedName>
        <fullName evidence="4">SHSP domain-containing protein</fullName>
    </recommendedName>
</protein>
<dbReference type="InterPro" id="IPR002068">
    <property type="entry name" value="A-crystallin/Hsp20_dom"/>
</dbReference>
<dbReference type="InterPro" id="IPR001436">
    <property type="entry name" value="Alpha-crystallin/sHSP_animal"/>
</dbReference>
<dbReference type="PROSITE" id="PS01031">
    <property type="entry name" value="SHSP"/>
    <property type="match status" value="1"/>
</dbReference>
<feature type="region of interest" description="Disordered" evidence="3">
    <location>
        <begin position="199"/>
        <end position="226"/>
    </location>
</feature>
<dbReference type="Gene3D" id="2.60.40.790">
    <property type="match status" value="1"/>
</dbReference>
<dbReference type="CDD" id="cd06464">
    <property type="entry name" value="ACD_sHsps-like"/>
    <property type="match status" value="1"/>
</dbReference>
<dbReference type="STRING" id="1077348.A0A2G8S638"/>
<name>A0A2G8S638_9APHY</name>
<evidence type="ECO:0000256" key="2">
    <source>
        <dbReference type="RuleBase" id="RU003616"/>
    </source>
</evidence>
<comment type="caution">
    <text evidence="5">The sequence shown here is derived from an EMBL/GenBank/DDBJ whole genome shotgun (WGS) entry which is preliminary data.</text>
</comment>
<evidence type="ECO:0000313" key="6">
    <source>
        <dbReference type="Proteomes" id="UP000230002"/>
    </source>
</evidence>
<organism evidence="5 6">
    <name type="scientific">Ganoderma sinense ZZ0214-1</name>
    <dbReference type="NCBI Taxonomy" id="1077348"/>
    <lineage>
        <taxon>Eukaryota</taxon>
        <taxon>Fungi</taxon>
        <taxon>Dikarya</taxon>
        <taxon>Basidiomycota</taxon>
        <taxon>Agaricomycotina</taxon>
        <taxon>Agaricomycetes</taxon>
        <taxon>Polyporales</taxon>
        <taxon>Polyporaceae</taxon>
        <taxon>Ganoderma</taxon>
    </lineage>
</organism>
<dbReference type="SUPFAM" id="SSF49764">
    <property type="entry name" value="HSP20-like chaperones"/>
    <property type="match status" value="1"/>
</dbReference>
<reference evidence="5 6" key="1">
    <citation type="journal article" date="2015" name="Sci. Rep.">
        <title>Chromosome-level genome map provides insights into diverse defense mechanisms in the medicinal fungus Ganoderma sinense.</title>
        <authorList>
            <person name="Zhu Y."/>
            <person name="Xu J."/>
            <person name="Sun C."/>
            <person name="Zhou S."/>
            <person name="Xu H."/>
            <person name="Nelson D.R."/>
            <person name="Qian J."/>
            <person name="Song J."/>
            <person name="Luo H."/>
            <person name="Xiang L."/>
            <person name="Li Y."/>
            <person name="Xu Z."/>
            <person name="Ji A."/>
            <person name="Wang L."/>
            <person name="Lu S."/>
            <person name="Hayward A."/>
            <person name="Sun W."/>
            <person name="Li X."/>
            <person name="Schwartz D.C."/>
            <person name="Wang Y."/>
            <person name="Chen S."/>
        </authorList>
    </citation>
    <scope>NUCLEOTIDE SEQUENCE [LARGE SCALE GENOMIC DNA]</scope>
    <source>
        <strain evidence="5 6">ZZ0214-1</strain>
    </source>
</reference>
<dbReference type="PANTHER" id="PTHR45640">
    <property type="entry name" value="HEAT SHOCK PROTEIN HSP-12.2-RELATED"/>
    <property type="match status" value="1"/>
</dbReference>
<feature type="compositionally biased region" description="Low complexity" evidence="3">
    <location>
        <begin position="11"/>
        <end position="27"/>
    </location>
</feature>
<feature type="compositionally biased region" description="Pro residues" evidence="3">
    <location>
        <begin position="149"/>
        <end position="158"/>
    </location>
</feature>
<feature type="compositionally biased region" description="Polar residues" evidence="3">
    <location>
        <begin position="1"/>
        <end position="10"/>
    </location>
</feature>
<dbReference type="InterPro" id="IPR008978">
    <property type="entry name" value="HSP20-like_chaperone"/>
</dbReference>
<feature type="region of interest" description="Disordered" evidence="3">
    <location>
        <begin position="122"/>
        <end position="159"/>
    </location>
</feature>
<dbReference type="Proteomes" id="UP000230002">
    <property type="component" value="Unassembled WGS sequence"/>
</dbReference>
<dbReference type="GO" id="GO:0051082">
    <property type="term" value="F:unfolded protein binding"/>
    <property type="evidence" value="ECO:0007669"/>
    <property type="project" value="TreeGrafter"/>
</dbReference>
<dbReference type="EMBL" id="AYKW01000023">
    <property type="protein sequence ID" value="PIL29215.1"/>
    <property type="molecule type" value="Genomic_DNA"/>
</dbReference>
<feature type="domain" description="SHSP" evidence="4">
    <location>
        <begin position="66"/>
        <end position="215"/>
    </location>
</feature>
<evidence type="ECO:0000256" key="3">
    <source>
        <dbReference type="SAM" id="MobiDB-lite"/>
    </source>
</evidence>
<accession>A0A2G8S638</accession>
<gene>
    <name evidence="5" type="ORF">GSI_09264</name>
</gene>
<dbReference type="GO" id="GO:0005634">
    <property type="term" value="C:nucleus"/>
    <property type="evidence" value="ECO:0007669"/>
    <property type="project" value="TreeGrafter"/>
</dbReference>
<feature type="compositionally biased region" description="Low complexity" evidence="3">
    <location>
        <begin position="203"/>
        <end position="212"/>
    </location>
</feature>
<evidence type="ECO:0000313" key="5">
    <source>
        <dbReference type="EMBL" id="PIL29215.1"/>
    </source>
</evidence>
<dbReference type="GO" id="GO:0009408">
    <property type="term" value="P:response to heat"/>
    <property type="evidence" value="ECO:0007669"/>
    <property type="project" value="TreeGrafter"/>
</dbReference>
<evidence type="ECO:0000259" key="4">
    <source>
        <dbReference type="PROSITE" id="PS01031"/>
    </source>
</evidence>
<dbReference type="OrthoDB" id="1431247at2759"/>
<sequence>MSPQYTGTPITSSLLSNSSRSSSTSSTKARKLLQMQAEDPRYRNLDRMFARAYIELMQKQKAQQKQKAGFFTPRMDLCDDPENTHIVAMLEVPGMKPEQLSVRIEGSRLVIEGERTGPLLHSQTQTTTQTTRAFPLPTSEPNSGLPSDPESPAPPPSVYPVRELKYGKFKREIDLPAGVNATHVRSTLVEGMLTISWPRDPTSPGAAGSPAAHVTPPHASHTNASV</sequence>
<dbReference type="Pfam" id="PF00011">
    <property type="entry name" value="HSP20"/>
    <property type="match status" value="2"/>
</dbReference>
<dbReference type="GO" id="GO:0005737">
    <property type="term" value="C:cytoplasm"/>
    <property type="evidence" value="ECO:0007669"/>
    <property type="project" value="TreeGrafter"/>
</dbReference>
<feature type="region of interest" description="Disordered" evidence="3">
    <location>
        <begin position="1"/>
        <end position="35"/>
    </location>
</feature>
<comment type="similarity">
    <text evidence="1 2">Belongs to the small heat shock protein (HSP20) family.</text>
</comment>
<dbReference type="GO" id="GO:0042026">
    <property type="term" value="P:protein refolding"/>
    <property type="evidence" value="ECO:0007669"/>
    <property type="project" value="TreeGrafter"/>
</dbReference>
<proteinExistence type="inferred from homology"/>